<organism evidence="2 3">
    <name type="scientific">Dreissena polymorpha</name>
    <name type="common">Zebra mussel</name>
    <name type="synonym">Mytilus polymorpha</name>
    <dbReference type="NCBI Taxonomy" id="45954"/>
    <lineage>
        <taxon>Eukaryota</taxon>
        <taxon>Metazoa</taxon>
        <taxon>Spiralia</taxon>
        <taxon>Lophotrochozoa</taxon>
        <taxon>Mollusca</taxon>
        <taxon>Bivalvia</taxon>
        <taxon>Autobranchia</taxon>
        <taxon>Heteroconchia</taxon>
        <taxon>Euheterodonta</taxon>
        <taxon>Imparidentia</taxon>
        <taxon>Neoheterodontei</taxon>
        <taxon>Myida</taxon>
        <taxon>Dreissenoidea</taxon>
        <taxon>Dreissenidae</taxon>
        <taxon>Dreissena</taxon>
    </lineage>
</organism>
<gene>
    <name evidence="2" type="ORF">DPMN_096214</name>
</gene>
<name>A0A9D4R4J2_DREPO</name>
<feature type="coiled-coil region" evidence="1">
    <location>
        <begin position="80"/>
        <end position="108"/>
    </location>
</feature>
<dbReference type="Proteomes" id="UP000828390">
    <property type="component" value="Unassembled WGS sequence"/>
</dbReference>
<evidence type="ECO:0000313" key="3">
    <source>
        <dbReference type="Proteomes" id="UP000828390"/>
    </source>
</evidence>
<dbReference type="AlphaFoldDB" id="A0A9D4R4J2"/>
<sequence>MLTIQFFPSDPNVFVELVPSWNIDINGIASFGEATDIPACNWNADVDAIFAPPQNMTETRPTAPKRACLTTHRLLTCPDIINKKKEKEEQMENMLKKKENRIIERETKQALTFLK</sequence>
<accession>A0A9D4R4J2</accession>
<comment type="caution">
    <text evidence="2">The sequence shown here is derived from an EMBL/GenBank/DDBJ whole genome shotgun (WGS) entry which is preliminary data.</text>
</comment>
<reference evidence="2" key="1">
    <citation type="journal article" date="2019" name="bioRxiv">
        <title>The Genome of the Zebra Mussel, Dreissena polymorpha: A Resource for Invasive Species Research.</title>
        <authorList>
            <person name="McCartney M.A."/>
            <person name="Auch B."/>
            <person name="Kono T."/>
            <person name="Mallez S."/>
            <person name="Zhang Y."/>
            <person name="Obille A."/>
            <person name="Becker A."/>
            <person name="Abrahante J.E."/>
            <person name="Garbe J."/>
            <person name="Badalamenti J.P."/>
            <person name="Herman A."/>
            <person name="Mangelson H."/>
            <person name="Liachko I."/>
            <person name="Sullivan S."/>
            <person name="Sone E.D."/>
            <person name="Koren S."/>
            <person name="Silverstein K.A.T."/>
            <person name="Beckman K.B."/>
            <person name="Gohl D.M."/>
        </authorList>
    </citation>
    <scope>NUCLEOTIDE SEQUENCE</scope>
    <source>
        <strain evidence="2">Duluth1</strain>
        <tissue evidence="2">Whole animal</tissue>
    </source>
</reference>
<keyword evidence="1" id="KW-0175">Coiled coil</keyword>
<dbReference type="EMBL" id="JAIWYP010000003">
    <property type="protein sequence ID" value="KAH3853682.1"/>
    <property type="molecule type" value="Genomic_DNA"/>
</dbReference>
<reference evidence="2" key="2">
    <citation type="submission" date="2020-11" db="EMBL/GenBank/DDBJ databases">
        <authorList>
            <person name="McCartney M.A."/>
            <person name="Auch B."/>
            <person name="Kono T."/>
            <person name="Mallez S."/>
            <person name="Becker A."/>
            <person name="Gohl D.M."/>
            <person name="Silverstein K.A.T."/>
            <person name="Koren S."/>
            <person name="Bechman K.B."/>
            <person name="Herman A."/>
            <person name="Abrahante J.E."/>
            <person name="Garbe J."/>
        </authorList>
    </citation>
    <scope>NUCLEOTIDE SEQUENCE</scope>
    <source>
        <strain evidence="2">Duluth1</strain>
        <tissue evidence="2">Whole animal</tissue>
    </source>
</reference>
<protein>
    <submittedName>
        <fullName evidence="2">Uncharacterized protein</fullName>
    </submittedName>
</protein>
<evidence type="ECO:0000256" key="1">
    <source>
        <dbReference type="SAM" id="Coils"/>
    </source>
</evidence>
<keyword evidence="3" id="KW-1185">Reference proteome</keyword>
<evidence type="ECO:0000313" key="2">
    <source>
        <dbReference type="EMBL" id="KAH3853682.1"/>
    </source>
</evidence>
<proteinExistence type="predicted"/>